<dbReference type="EMBL" id="JAAVVJ010000001">
    <property type="protein sequence ID" value="KAF7229757.1"/>
    <property type="molecule type" value="Genomic_DNA"/>
</dbReference>
<sequence>MAMKQQVGSLSAGIKLTHSGTLKSCFVSPLVFVSVSPRQLQFFKYDHFCVSCEGEKDMDGWRVIQRRRDGKVHQHMTPLCVSAAFPETHSGTYWCETGLGANSSDIIINITTGSVILESPAVPVTEGDSATLICRSKSPGMTEFYKNDVLINNGIEGSMTLLDVSVSDQGRYRCKVRRSGESPESWLTVRALSPPHQEQSAPLLSVFTLVRLLIVGAPYLLSTIILGLIYQDRRSERRALQASWARGARRKVTMQIIT</sequence>
<keyword evidence="1" id="KW-0732">Signal</keyword>
<dbReference type="InterPro" id="IPR036179">
    <property type="entry name" value="Ig-like_dom_sf"/>
</dbReference>
<dbReference type="GO" id="GO:0004888">
    <property type="term" value="F:transmembrane signaling receptor activity"/>
    <property type="evidence" value="ECO:0007669"/>
    <property type="project" value="TreeGrafter"/>
</dbReference>
<dbReference type="GO" id="GO:0006955">
    <property type="term" value="P:immune response"/>
    <property type="evidence" value="ECO:0007669"/>
    <property type="project" value="TreeGrafter"/>
</dbReference>
<dbReference type="GO" id="GO:0009897">
    <property type="term" value="C:external side of plasma membrane"/>
    <property type="evidence" value="ECO:0007669"/>
    <property type="project" value="TreeGrafter"/>
</dbReference>
<protein>
    <submittedName>
        <fullName evidence="5">Transcript variant X2</fullName>
    </submittedName>
</protein>
<feature type="transmembrane region" description="Helical" evidence="3">
    <location>
        <begin position="203"/>
        <end position="230"/>
    </location>
</feature>
<dbReference type="Pfam" id="PF13895">
    <property type="entry name" value="Ig_2"/>
    <property type="match status" value="1"/>
</dbReference>
<evidence type="ECO:0000313" key="6">
    <source>
        <dbReference type="Proteomes" id="UP000822369"/>
    </source>
</evidence>
<dbReference type="Gene3D" id="2.60.40.10">
    <property type="entry name" value="Immunoglobulins"/>
    <property type="match status" value="1"/>
</dbReference>
<dbReference type="InterPro" id="IPR003599">
    <property type="entry name" value="Ig_sub"/>
</dbReference>
<evidence type="ECO:0000256" key="1">
    <source>
        <dbReference type="ARBA" id="ARBA00022729"/>
    </source>
</evidence>
<evidence type="ECO:0000259" key="4">
    <source>
        <dbReference type="PROSITE" id="PS50835"/>
    </source>
</evidence>
<dbReference type="PANTHER" id="PTHR11481">
    <property type="entry name" value="IMMUNOGLOBULIN FC RECEPTOR"/>
    <property type="match status" value="1"/>
</dbReference>
<comment type="caution">
    <text evidence="5">The sequence shown here is derived from an EMBL/GenBank/DDBJ whole genome shotgun (WGS) entry which is preliminary data.</text>
</comment>
<evidence type="ECO:0000313" key="5">
    <source>
        <dbReference type="EMBL" id="KAF7229757.1"/>
    </source>
</evidence>
<evidence type="ECO:0000256" key="2">
    <source>
        <dbReference type="ARBA" id="ARBA00023157"/>
    </source>
</evidence>
<evidence type="ECO:0000256" key="3">
    <source>
        <dbReference type="SAM" id="Phobius"/>
    </source>
</evidence>
<name>A0A9D2Z147_NOTFU</name>
<dbReference type="AlphaFoldDB" id="A0A9D2Z147"/>
<dbReference type="PROSITE" id="PS50835">
    <property type="entry name" value="IG_LIKE"/>
    <property type="match status" value="1"/>
</dbReference>
<proteinExistence type="predicted"/>
<dbReference type="InterPro" id="IPR007110">
    <property type="entry name" value="Ig-like_dom"/>
</dbReference>
<keyword evidence="2" id="KW-1015">Disulfide bond</keyword>
<reference evidence="5" key="1">
    <citation type="submission" date="2020-03" db="EMBL/GenBank/DDBJ databases">
        <title>Intra-Species Differences in Population Size shape Life History and Genome Evolution.</title>
        <authorList>
            <person name="Willemsen D."/>
            <person name="Cui R."/>
            <person name="Valenzano D.R."/>
        </authorList>
    </citation>
    <scope>NUCLEOTIDE SEQUENCE</scope>
    <source>
        <strain evidence="5">GRZ</strain>
        <tissue evidence="5">Whole</tissue>
    </source>
</reference>
<dbReference type="GO" id="GO:0007166">
    <property type="term" value="P:cell surface receptor signaling pathway"/>
    <property type="evidence" value="ECO:0007669"/>
    <property type="project" value="TreeGrafter"/>
</dbReference>
<feature type="domain" description="Ig-like" evidence="4">
    <location>
        <begin position="113"/>
        <end position="188"/>
    </location>
</feature>
<keyword evidence="3" id="KW-1133">Transmembrane helix</keyword>
<dbReference type="PANTHER" id="PTHR11481:SF64">
    <property type="entry name" value="FC RECEPTOR-LIKE PROTEIN 4"/>
    <property type="match status" value="1"/>
</dbReference>
<dbReference type="SMART" id="SM00409">
    <property type="entry name" value="IG"/>
    <property type="match status" value="1"/>
</dbReference>
<organism evidence="5 6">
    <name type="scientific">Nothobranchius furzeri</name>
    <name type="common">Turquoise killifish</name>
    <dbReference type="NCBI Taxonomy" id="105023"/>
    <lineage>
        <taxon>Eukaryota</taxon>
        <taxon>Metazoa</taxon>
        <taxon>Chordata</taxon>
        <taxon>Craniata</taxon>
        <taxon>Vertebrata</taxon>
        <taxon>Euteleostomi</taxon>
        <taxon>Actinopterygii</taxon>
        <taxon>Neopterygii</taxon>
        <taxon>Teleostei</taxon>
        <taxon>Neoteleostei</taxon>
        <taxon>Acanthomorphata</taxon>
        <taxon>Ovalentaria</taxon>
        <taxon>Atherinomorphae</taxon>
        <taxon>Cyprinodontiformes</taxon>
        <taxon>Nothobranchiidae</taxon>
        <taxon>Nothobranchius</taxon>
    </lineage>
</organism>
<dbReference type="InterPro" id="IPR003598">
    <property type="entry name" value="Ig_sub2"/>
</dbReference>
<dbReference type="SMART" id="SM00408">
    <property type="entry name" value="IGc2"/>
    <property type="match status" value="1"/>
</dbReference>
<dbReference type="OrthoDB" id="6151406at2759"/>
<dbReference type="Proteomes" id="UP000822369">
    <property type="component" value="Chromosome 1"/>
</dbReference>
<dbReference type="SUPFAM" id="SSF48726">
    <property type="entry name" value="Immunoglobulin"/>
    <property type="match status" value="1"/>
</dbReference>
<gene>
    <name evidence="5" type="ORF">G4P62_003700</name>
</gene>
<keyword evidence="3" id="KW-0472">Membrane</keyword>
<dbReference type="InterPro" id="IPR013783">
    <property type="entry name" value="Ig-like_fold"/>
</dbReference>
<accession>A0A9D2Z147</accession>
<dbReference type="InterPro" id="IPR050488">
    <property type="entry name" value="Ig_Fc_receptor"/>
</dbReference>
<keyword evidence="3" id="KW-0812">Transmembrane</keyword>